<evidence type="ECO:0000313" key="1">
    <source>
        <dbReference type="EMBL" id="EET45325.1"/>
    </source>
</evidence>
<reference evidence="1" key="1">
    <citation type="submission" date="2009-07" db="EMBL/GenBank/DDBJ databases">
        <authorList>
            <person name="Weinstock G."/>
            <person name="Sodergren E."/>
            <person name="Clifton S."/>
            <person name="Fulton L."/>
            <person name="Fulton B."/>
            <person name="Courtney L."/>
            <person name="Fronick C."/>
            <person name="Harrison M."/>
            <person name="Strong C."/>
            <person name="Farmer C."/>
            <person name="Delahaunty K."/>
            <person name="Markovic C."/>
            <person name="Hall O."/>
            <person name="Minx P."/>
            <person name="Tomlinson C."/>
            <person name="Mitreva M."/>
            <person name="Nelson J."/>
            <person name="Hou S."/>
            <person name="Wollam A."/>
            <person name="Pepin K.H."/>
            <person name="Johnson M."/>
            <person name="Bhonagiri V."/>
            <person name="Nash W.E."/>
            <person name="Warren W."/>
            <person name="Chinwalla A."/>
            <person name="Mardis E.R."/>
            <person name="Wilson R.K."/>
        </authorList>
    </citation>
    <scope>NUCLEOTIDE SEQUENCE [LARGE SCALE GENOMIC DNA]</scope>
    <source>
        <strain evidence="1">ATCC 29256</strain>
    </source>
</reference>
<organism evidence="1 2">
    <name type="scientific">Neisseria sicca ATCC 29256</name>
    <dbReference type="NCBI Taxonomy" id="547045"/>
    <lineage>
        <taxon>Bacteria</taxon>
        <taxon>Pseudomonadati</taxon>
        <taxon>Pseudomonadota</taxon>
        <taxon>Betaproteobacteria</taxon>
        <taxon>Neisseriales</taxon>
        <taxon>Neisseriaceae</taxon>
        <taxon>Neisseria</taxon>
    </lineage>
</organism>
<gene>
    <name evidence="1" type="ORF">NEISICOT_00952</name>
</gene>
<sequence length="39" mass="4396">MGRFLRKRGMSKSVVMGRVVVGRFSDDPIINQNAWDNGT</sequence>
<keyword evidence="2" id="KW-1185">Reference proteome</keyword>
<accession>C6M361</accession>
<dbReference type="AlphaFoldDB" id="C6M361"/>
<name>C6M361_NEISI</name>
<dbReference type="EMBL" id="ACKO02000004">
    <property type="protein sequence ID" value="EET45325.1"/>
    <property type="molecule type" value="Genomic_DNA"/>
</dbReference>
<dbReference type="Proteomes" id="UP000005365">
    <property type="component" value="Unassembled WGS sequence"/>
</dbReference>
<proteinExistence type="predicted"/>
<protein>
    <submittedName>
        <fullName evidence="1">Uncharacterized protein</fullName>
    </submittedName>
</protein>
<comment type="caution">
    <text evidence="1">The sequence shown here is derived from an EMBL/GenBank/DDBJ whole genome shotgun (WGS) entry which is preliminary data.</text>
</comment>
<evidence type="ECO:0000313" key="2">
    <source>
        <dbReference type="Proteomes" id="UP000005365"/>
    </source>
</evidence>